<gene>
    <name evidence="1" type="ORF">PROKKA_00584</name>
</gene>
<dbReference type="AlphaFoldDB" id="A0A120MG02"/>
<organism evidence="1">
    <name type="scientific">Tardiphaga robiniae</name>
    <dbReference type="NCBI Taxonomy" id="943830"/>
    <lineage>
        <taxon>Bacteria</taxon>
        <taxon>Pseudomonadati</taxon>
        <taxon>Pseudomonadota</taxon>
        <taxon>Alphaproteobacteria</taxon>
        <taxon>Hyphomicrobiales</taxon>
        <taxon>Nitrobacteraceae</taxon>
        <taxon>Tardiphaga</taxon>
    </lineage>
</organism>
<dbReference type="EMBL" id="KT955714">
    <property type="protein sequence ID" value="AMH39397.1"/>
    <property type="molecule type" value="Genomic_DNA"/>
</dbReference>
<sequence length="107" mass="12220">MPFILRIFSWLLNRGRGPKIRWLAANENAARKVRRKFRKGPKSAILSHVIAHRPSVTLVGRLPAVEIWNLSDPKRVALLYLQHGRKLRLPAPKALMDDAVKRARAAE</sequence>
<name>A0A120MG02_9BRAD</name>
<protein>
    <submittedName>
        <fullName evidence="1">Uncharacterized protein</fullName>
    </submittedName>
</protein>
<proteinExistence type="predicted"/>
<accession>A0A120MG02</accession>
<evidence type="ECO:0000313" key="1">
    <source>
        <dbReference type="EMBL" id="AMH39397.1"/>
    </source>
</evidence>
<reference evidence="1" key="1">
    <citation type="submission" date="2015-10" db="EMBL/GenBank/DDBJ databases">
        <title>Evolution marks in rhizobial microsymbionts genomes from the relict species Vavilovia formosa (Stev.) Fed.</title>
        <authorList>
            <person name="Kopat V."/>
        </authorList>
    </citation>
    <scope>NUCLEOTIDE SEQUENCE</scope>
    <source>
        <strain evidence="1">Vaf-07</strain>
    </source>
</reference>